<dbReference type="EnsemblBacteria" id="AAS95273">
    <property type="protein sequence ID" value="AAS95273"/>
    <property type="gene ID" value="DVU_0793"/>
</dbReference>
<reference evidence="1 2" key="1">
    <citation type="journal article" date="2004" name="Nat. Biotechnol.">
        <title>The genome sequence of the anaerobic, sulfate-reducing bacterium Desulfovibrio vulgaris Hildenborough.</title>
        <authorList>
            <person name="Heidelberg J.F."/>
            <person name="Seshadri R."/>
            <person name="Haveman S.A."/>
            <person name="Hemme C.L."/>
            <person name="Paulsen I.T."/>
            <person name="Kolonay J.F."/>
            <person name="Eisen J.A."/>
            <person name="Ward N."/>
            <person name="Methe B."/>
            <person name="Brinkac L.M."/>
            <person name="Daugherty S.C."/>
            <person name="Deboy R.T."/>
            <person name="Dodson R.J."/>
            <person name="Durkin A.S."/>
            <person name="Madupu R."/>
            <person name="Nelson W.C."/>
            <person name="Sullivan S.A."/>
            <person name="Fouts D."/>
            <person name="Haft D.H."/>
            <person name="Selengut J."/>
            <person name="Peterson J.D."/>
            <person name="Davidsen T.M."/>
            <person name="Zafar N."/>
            <person name="Zhou L."/>
            <person name="Radune D."/>
            <person name="Dimitrov G."/>
            <person name="Hance M."/>
            <person name="Tran K."/>
            <person name="Khouri H."/>
            <person name="Gill J."/>
            <person name="Utterback T.R."/>
            <person name="Feldblyum T.V."/>
            <person name="Wall J.D."/>
            <person name="Voordouw G."/>
            <person name="Fraser C.M."/>
        </authorList>
    </citation>
    <scope>NUCLEOTIDE SEQUENCE [LARGE SCALE GENOMIC DNA]</scope>
    <source>
        <strain evidence="2">ATCC 29579 / DSM 644 / NCIMB 8303 / VKM B-1760 / Hildenborough</strain>
    </source>
</reference>
<evidence type="ECO:0000313" key="2">
    <source>
        <dbReference type="Proteomes" id="UP000002194"/>
    </source>
</evidence>
<dbReference type="Proteomes" id="UP000002194">
    <property type="component" value="Chromosome"/>
</dbReference>
<dbReference type="STRING" id="882.DVU_0793"/>
<keyword evidence="2" id="KW-1185">Reference proteome</keyword>
<proteinExistence type="predicted"/>
<name>Q72DY6_NITV2</name>
<sequence>MTTQDILVLVGILAVWLWVSRRFMTGGHGGC</sequence>
<dbReference type="KEGG" id="dvu:DVU_0793"/>
<dbReference type="EMBL" id="AE017285">
    <property type="protein sequence ID" value="AAS95273.1"/>
    <property type="molecule type" value="Genomic_DNA"/>
</dbReference>
<evidence type="ECO:0000313" key="1">
    <source>
        <dbReference type="EMBL" id="AAS95273.1"/>
    </source>
</evidence>
<protein>
    <submittedName>
        <fullName evidence="1">Uncharacterized protein</fullName>
    </submittedName>
</protein>
<dbReference type="PaxDb" id="882-DVU_0793"/>
<organism evidence="1 2">
    <name type="scientific">Nitratidesulfovibrio vulgaris (strain ATCC 29579 / DSM 644 / CCUG 34227 / NCIMB 8303 / VKM B-1760 / Hildenborough)</name>
    <name type="common">Desulfovibrio vulgaris</name>
    <dbReference type="NCBI Taxonomy" id="882"/>
    <lineage>
        <taxon>Bacteria</taxon>
        <taxon>Pseudomonadati</taxon>
        <taxon>Thermodesulfobacteriota</taxon>
        <taxon>Desulfovibrionia</taxon>
        <taxon>Desulfovibrionales</taxon>
        <taxon>Desulfovibrionaceae</taxon>
        <taxon>Nitratidesulfovibrio</taxon>
    </lineage>
</organism>
<dbReference type="AlphaFoldDB" id="Q72DY6"/>
<accession>Q72DY6</accession>
<dbReference type="HOGENOM" id="CLU_3396201_0_0_7"/>
<gene>
    <name evidence="1" type="ordered locus">DVU_0793</name>
</gene>